<evidence type="ECO:0000259" key="4">
    <source>
        <dbReference type="PROSITE" id="PS51431"/>
    </source>
</evidence>
<evidence type="ECO:0000313" key="6">
    <source>
        <dbReference type="Proteomes" id="UP001442494"/>
    </source>
</evidence>
<proteinExistence type="predicted"/>
<reference evidence="5 6" key="1">
    <citation type="submission" date="2022-04" db="EMBL/GenBank/DDBJ databases">
        <title>Positive selection, recombination, and allopatry shape intraspecific diversity of widespread and dominant cyanobacteria.</title>
        <authorList>
            <person name="Wei J."/>
            <person name="Shu W."/>
            <person name="Hu C."/>
        </authorList>
    </citation>
    <scope>NUCLEOTIDE SEQUENCE [LARGE SCALE GENOMIC DNA]</scope>
    <source>
        <strain evidence="5 6">GB2-A5</strain>
    </source>
</reference>
<dbReference type="PROSITE" id="PS51431">
    <property type="entry name" value="KAIA_C"/>
    <property type="match status" value="1"/>
</dbReference>
<dbReference type="InterPro" id="IPR017944">
    <property type="entry name" value="KaiA/RbsU_helical_domain_sf"/>
</dbReference>
<dbReference type="SUPFAM" id="SSF101215">
    <property type="entry name" value="KaiA/RbsU domain"/>
    <property type="match status" value="1"/>
</dbReference>
<feature type="domain" description="KaiA C-terminal" evidence="4">
    <location>
        <begin position="176"/>
        <end position="284"/>
    </location>
</feature>
<dbReference type="PROSITE" id="PS51430">
    <property type="entry name" value="KAIA_N"/>
    <property type="match status" value="1"/>
</dbReference>
<dbReference type="InterPro" id="IPR011648">
    <property type="entry name" value="Circadian_clock_KaiA"/>
</dbReference>
<dbReference type="InterPro" id="IPR020856">
    <property type="entry name" value="Circadian_clock_protein_KaiA_C"/>
</dbReference>
<evidence type="ECO:0000259" key="3">
    <source>
        <dbReference type="PROSITE" id="PS51430"/>
    </source>
</evidence>
<keyword evidence="6" id="KW-1185">Reference proteome</keyword>
<name>A0ABV0JJG4_9CYAN</name>
<dbReference type="Pfam" id="PF07688">
    <property type="entry name" value="KaiA"/>
    <property type="match status" value="1"/>
</dbReference>
<dbReference type="Pfam" id="PF21714">
    <property type="entry name" value="KaiA_N"/>
    <property type="match status" value="1"/>
</dbReference>
<dbReference type="InterPro" id="IPR011006">
    <property type="entry name" value="CheY-like_superfamily"/>
</dbReference>
<sequence length="286" mass="32960">MRDDLSSDHYLVTQSSSLSEFFAEIEQHKQEIDCLVLQEEGELLPLFNQLYEQGTLLPIVIFKKVTHELSNYAVITDKPSNVSSVADANQSLGTYLYHPGEVHVTASQANKMTLLIDQAIARFLTLAPSCLLPDLSASLDPVTELNTQSFLMLQQRRLAEKLQERLGYLGVYYKRNSQAFFRHLSRTERQEILNQLKAEYRQIVINYFSKESTLNQAIDQFVTVAFFADMSVSQIVEIHMELMDEFSKHLKLEGRSEEILLDYRLTLIDVIAHLCEMYRRSIPRES</sequence>
<dbReference type="InterPro" id="IPR020844">
    <property type="entry name" value="Circadian_clock_KaiA_N"/>
</dbReference>
<dbReference type="Gene3D" id="1.10.1240.30">
    <property type="entry name" value="KaiA/RbsU domain"/>
    <property type="match status" value="1"/>
</dbReference>
<comment type="caution">
    <text evidence="5">The sequence shown here is derived from an EMBL/GenBank/DDBJ whole genome shotgun (WGS) entry which is preliminary data.</text>
</comment>
<protein>
    <recommendedName>
        <fullName evidence="2">Circadian clock oscillator protein KaiA</fullName>
    </recommendedName>
</protein>
<dbReference type="Gene3D" id="3.40.50.2300">
    <property type="match status" value="1"/>
</dbReference>
<dbReference type="SUPFAM" id="SSF52172">
    <property type="entry name" value="CheY-like"/>
    <property type="match status" value="1"/>
</dbReference>
<feature type="domain" description="KaiA N-terminal" evidence="3">
    <location>
        <begin position="1"/>
        <end position="166"/>
    </location>
</feature>
<evidence type="ECO:0000313" key="5">
    <source>
        <dbReference type="EMBL" id="MEP0863405.1"/>
    </source>
</evidence>
<keyword evidence="1" id="KW-0090">Biological rhythms</keyword>
<dbReference type="Proteomes" id="UP001442494">
    <property type="component" value="Unassembled WGS sequence"/>
</dbReference>
<dbReference type="EMBL" id="JAMPKK010000003">
    <property type="protein sequence ID" value="MEP0863405.1"/>
    <property type="molecule type" value="Genomic_DNA"/>
</dbReference>
<accession>A0ABV0JJG4</accession>
<evidence type="ECO:0000256" key="2">
    <source>
        <dbReference type="ARBA" id="ARBA00034852"/>
    </source>
</evidence>
<organism evidence="5 6">
    <name type="scientific">Funiculus sociatus GB2-A5</name>
    <dbReference type="NCBI Taxonomy" id="2933946"/>
    <lineage>
        <taxon>Bacteria</taxon>
        <taxon>Bacillati</taxon>
        <taxon>Cyanobacteriota</taxon>
        <taxon>Cyanophyceae</taxon>
        <taxon>Coleofasciculales</taxon>
        <taxon>Coleofasciculaceae</taxon>
        <taxon>Funiculus</taxon>
    </lineage>
</organism>
<dbReference type="SMART" id="SM01247">
    <property type="entry name" value="KaiA"/>
    <property type="match status" value="1"/>
</dbReference>
<gene>
    <name evidence="5" type="ORF">NDI37_02860</name>
</gene>
<evidence type="ECO:0000256" key="1">
    <source>
        <dbReference type="ARBA" id="ARBA00023108"/>
    </source>
</evidence>